<evidence type="ECO:0000313" key="2">
    <source>
        <dbReference type="Proteomes" id="UP000671852"/>
    </source>
</evidence>
<proteinExistence type="predicted"/>
<protein>
    <submittedName>
        <fullName evidence="1">Uncharacterized protein</fullName>
    </submittedName>
</protein>
<keyword evidence="2" id="KW-1185">Reference proteome</keyword>
<accession>A0A975GDB2</accession>
<reference evidence="1" key="2">
    <citation type="submission" date="2021-04" db="EMBL/GenBank/DDBJ databases">
        <title>Isolation and characterization of a novel species of the genus Sulfurimonas.</title>
        <authorList>
            <person name="Fukui M."/>
        </authorList>
    </citation>
    <scope>NUCLEOTIDE SEQUENCE</scope>
    <source>
        <strain evidence="1">H1576</strain>
    </source>
</reference>
<evidence type="ECO:0000313" key="1">
    <source>
        <dbReference type="EMBL" id="QSZ42173.1"/>
    </source>
</evidence>
<reference evidence="1" key="1">
    <citation type="submission" date="2019-11" db="EMBL/GenBank/DDBJ databases">
        <authorList>
            <person name="Kojima H."/>
        </authorList>
    </citation>
    <scope>NUCLEOTIDE SEQUENCE</scope>
    <source>
        <strain evidence="1">H1576</strain>
    </source>
</reference>
<sequence length="116" mass="14114">MVDNKSGHIKIQEISHGTAKIAIAKLFYFCDYDALGFEFKLNHKILYDHIEKSLDPRFIKLLHKSFQEYTEQKQLFIEYLEYRVINLEYDENSKKDFENAVYYFRNIYFPRIENNI</sequence>
<organism evidence="1 2">
    <name type="scientific">Sulfurimonas aquatica</name>
    <dbReference type="NCBI Taxonomy" id="2672570"/>
    <lineage>
        <taxon>Bacteria</taxon>
        <taxon>Pseudomonadati</taxon>
        <taxon>Campylobacterota</taxon>
        <taxon>Epsilonproteobacteria</taxon>
        <taxon>Campylobacterales</taxon>
        <taxon>Sulfurimonadaceae</taxon>
        <taxon>Sulfurimonas</taxon>
    </lineage>
</organism>
<dbReference type="AlphaFoldDB" id="A0A975GDB2"/>
<name>A0A975GDB2_9BACT</name>
<dbReference type="Proteomes" id="UP000671852">
    <property type="component" value="Chromosome"/>
</dbReference>
<gene>
    <name evidence="1" type="ORF">GJV85_08625</name>
</gene>
<dbReference type="KEGG" id="saqt:GJV85_08625"/>
<dbReference type="RefSeq" id="WP_207560989.1">
    <property type="nucleotide sequence ID" value="NZ_CP046072.1"/>
</dbReference>
<dbReference type="EMBL" id="CP046072">
    <property type="protein sequence ID" value="QSZ42173.1"/>
    <property type="molecule type" value="Genomic_DNA"/>
</dbReference>